<evidence type="ECO:0000256" key="2">
    <source>
        <dbReference type="ARBA" id="ARBA00022473"/>
    </source>
</evidence>
<keyword evidence="5 12" id="KW-0732">Signal</keyword>
<dbReference type="Gene3D" id="2.60.120.830">
    <property type="match status" value="1"/>
</dbReference>
<keyword evidence="9 10" id="KW-1015">Disulfide bond</keyword>
<sequence length="1804" mass="197296">MRLLGLTAALVCFFLCCCSVPTWAFSLSSLWNSENNKEMHLHPLSPPERESRSKRQAYEVYAEGDIPATVDKSGKKESGPWGPWTPDQQCSRTCGGGVQSEKRQCNGDCTGSSVRYTSCNLEPCADNTDFRAEQCSKHNDDPLDGNYHQWKPYKGKNKCELICAPETGNFYFKWAEKVVDGTKCDSKSQDICVDGECVPVGCDGKLGSKLQLDKCGKCDGDGSTCKTIEGVFDEKNLAPGYHDIIKLPEGATSIKIKELRKSANTLALKNGSDHFYLNGNGLIQVEKDVDVAGTVFVYEEEPESLVAQGPLTEEVSVSLLIRAGSRDSKITYEFSIPLEEEVAYFYKFDDWTPCSVTCGKGEQTRNLFCVDGKNKGRVEDGLCEENNATKPEFEKSCETVDCAAEWFQGEWEPCSSTCGDQGQQYRVVYCHQVFANGKRVTVDDGNCTSERPPVKQTCNRFACPEWQAGPWSACSEKCGDAFQYRSVTCRSEKEGEEGKLLAADACPAEQKDIFETERTCNLGPCEGLSFVTGEWNLCTRCNDTEETREVTCKDTQGRAYPLEKCLTNETDAPIDTRTCATQPPCNYEWTVSEWSKCSTECGHGHKTRRVICAIHQNNGLEVVDESHCQAEKPEGKTNCTNEEKCTGTWYTSSWTPCTAECGGGEQERVAVCLNYDKKPVPEWCDEAIKPKEQQECNVEACPTCGDSEFGCCPDNSTFATGEFNFGCSNCSTTEFGCCADNVTVATGANSLGCEEFVEAPLELLASDAPEADAETTEAAAEAEADVEGSAAEAILETAENSVCNVTNADGEEASVECSTILPSLSNSTEEVLLEEAENATIHCSKTEFGCCPDWFTPATGKGNEGCEKFILGSCNETQFGCCHDEVTLARGANLEGCGEPSCAASLYGCCKDRKTIAFGPHYAGCERSSFPCELSDFGCCPDGETAALGKNGTGCGENCLISKFGCCPDGKTTSKGLNNEGCGCEFSQYGCCPDGKSVAKGNGFYGCPESCAQSTYGCCPDGKTRARGQNKEGCPCQYTRYGCCPDGETTALGPKNDGCDNCRYAKHGCCTDNLTKALGPNYAGCPTTTVAPFLMGGTVAPRKIAACSQPQVMGTVCGSGYRLAWHYNNEKGECTQFWYGGCDGNENNFATKEMCDTVCVEPPGIGRCYLPKVDGSCKELIPRYYYDTNTKQCKAFWWKGCLGNANNFGTWEECSTFCKNVGPIEEDAPVTQAPAAPVAPQVQYPATPEPQISIETDQRSLEIQRQPQPQQRPQTMEDICRSRQDAGQCESYSDQYFYNAFSKKCELFTYGGCGGNRNRFSTRDECEIRCFFVHGGTPTSQQQQQQPAQPAVQPYQQPAQQQQPAQYPGYSIVSPPQVAQQPAGRVQSKSRDICFLNVDAGTKNCNGQFQMYYYEVATGQCTTFKYTGCGGNQNRFSNKSLCDATCTGPAQPDEQSPAGGALLSSQGAPVSSPCAESKDTGPCEKFTTKWWYNKADGTCNRFHYGGCQGNTNRFDSELQCKSACQNFSDRCTLPKVEGPCSGKHTFYYFNPATQACEEFVYGGCLGNTNRFSSLTECQSSCPKQKNGQVGVEEVSKNEQISKSENLILEIVEDDELVTPAAALSLRHSFAHNFNSISERSVNYQDPNIAADCYAVPDPGSCGDYRLVWHFSAEFNTCRQFYYGGCAGNTNRFESKEDCEGVCMSSPSQSSNYDPNNDVRLIEPIDELEEVEDEGHVVSIDSQALPELCLLPEQRGNCYDKILRWRYDSEKSECRSFQYSGCNANANHFTSQVSSNGKLFMQILG</sequence>
<evidence type="ECO:0000256" key="1">
    <source>
        <dbReference type="ARBA" id="ARBA00004302"/>
    </source>
</evidence>
<keyword evidence="7" id="KW-0272">Extracellular matrix</keyword>
<dbReference type="SUPFAM" id="SSF57362">
    <property type="entry name" value="BPTI-like"/>
    <property type="match status" value="8"/>
</dbReference>
<dbReference type="InterPro" id="IPR036383">
    <property type="entry name" value="TSP1_rpt_sf"/>
</dbReference>
<dbReference type="CDD" id="cd00109">
    <property type="entry name" value="Kunitz-type"/>
    <property type="match status" value="4"/>
</dbReference>
<feature type="compositionally biased region" description="Low complexity" evidence="11">
    <location>
        <begin position="1341"/>
        <end position="1368"/>
    </location>
</feature>
<dbReference type="InterPro" id="IPR020901">
    <property type="entry name" value="Prtase_inh_Kunz-CS"/>
</dbReference>
<evidence type="ECO:0000256" key="11">
    <source>
        <dbReference type="SAM" id="MobiDB-lite"/>
    </source>
</evidence>
<organism evidence="14 15">
    <name type="scientific">Caenorhabditis angaria</name>
    <dbReference type="NCBI Taxonomy" id="860376"/>
    <lineage>
        <taxon>Eukaryota</taxon>
        <taxon>Metazoa</taxon>
        <taxon>Ecdysozoa</taxon>
        <taxon>Nematoda</taxon>
        <taxon>Chromadorea</taxon>
        <taxon>Rhabditida</taxon>
        <taxon>Rhabditina</taxon>
        <taxon>Rhabditomorpha</taxon>
        <taxon>Rhabditoidea</taxon>
        <taxon>Rhabditidae</taxon>
        <taxon>Peloderinae</taxon>
        <taxon>Caenorhabditis</taxon>
    </lineage>
</organism>
<feature type="disulfide bond" evidence="10">
    <location>
        <begin position="105"/>
        <end position="109"/>
    </location>
</feature>
<evidence type="ECO:0000256" key="3">
    <source>
        <dbReference type="ARBA" id="ARBA00022525"/>
    </source>
</evidence>
<feature type="domain" description="BPTI/Kunitz inhibitor" evidence="13">
    <location>
        <begin position="1652"/>
        <end position="1702"/>
    </location>
</feature>
<dbReference type="InterPro" id="IPR010294">
    <property type="entry name" value="ADAMTS_spacer1"/>
</dbReference>
<dbReference type="GO" id="GO:0005604">
    <property type="term" value="C:basement membrane"/>
    <property type="evidence" value="ECO:0007669"/>
    <property type="project" value="UniProtKB-SubCell"/>
</dbReference>
<dbReference type="InterPro" id="IPR002223">
    <property type="entry name" value="Kunitz_BPTI"/>
</dbReference>
<comment type="subcellular location">
    <subcellularLocation>
        <location evidence="1">Secreted</location>
        <location evidence="1">Extracellular space</location>
        <location evidence="1">Extracellular matrix</location>
        <location evidence="1">Basement membrane</location>
    </subcellularLocation>
</comment>
<dbReference type="Pfam" id="PF00090">
    <property type="entry name" value="TSP_1"/>
    <property type="match status" value="1"/>
</dbReference>
<dbReference type="Proteomes" id="UP001152747">
    <property type="component" value="Unassembled WGS sequence"/>
</dbReference>
<dbReference type="PROSITE" id="PS00280">
    <property type="entry name" value="BPTI_KUNITZ_1"/>
    <property type="match status" value="6"/>
</dbReference>
<dbReference type="Pfam" id="PF05986">
    <property type="entry name" value="ADAMTS_spacer1"/>
    <property type="match status" value="1"/>
</dbReference>
<dbReference type="PANTHER" id="PTHR13723:SF281">
    <property type="entry name" value="PAPILIN"/>
    <property type="match status" value="1"/>
</dbReference>
<feature type="disulfide bond" evidence="10">
    <location>
        <begin position="94"/>
        <end position="124"/>
    </location>
</feature>
<feature type="disulfide bond" evidence="10">
    <location>
        <begin position="90"/>
        <end position="119"/>
    </location>
</feature>
<evidence type="ECO:0000256" key="8">
    <source>
        <dbReference type="ARBA" id="ARBA00022900"/>
    </source>
</evidence>
<feature type="compositionally biased region" description="Low complexity" evidence="11">
    <location>
        <begin position="1264"/>
        <end position="1274"/>
    </location>
</feature>
<evidence type="ECO:0000256" key="7">
    <source>
        <dbReference type="ARBA" id="ARBA00022869"/>
    </source>
</evidence>
<dbReference type="GO" id="GO:0004867">
    <property type="term" value="F:serine-type endopeptidase inhibitor activity"/>
    <property type="evidence" value="ECO:0007669"/>
    <property type="project" value="UniProtKB-KW"/>
</dbReference>
<reference evidence="14" key="1">
    <citation type="submission" date="2022-11" db="EMBL/GenBank/DDBJ databases">
        <authorList>
            <person name="Kikuchi T."/>
        </authorList>
    </citation>
    <scope>NUCLEOTIDE SEQUENCE</scope>
    <source>
        <strain evidence="14">PS1010</strain>
    </source>
</reference>
<feature type="domain" description="BPTI/Kunitz inhibitor" evidence="13">
    <location>
        <begin position="1280"/>
        <end position="1330"/>
    </location>
</feature>
<dbReference type="InterPro" id="IPR036880">
    <property type="entry name" value="Kunitz_BPTI_sf"/>
</dbReference>
<dbReference type="InterPro" id="IPR050439">
    <property type="entry name" value="ADAMTS_ADAMTS-like"/>
</dbReference>
<dbReference type="EMBL" id="CANHGI010000005">
    <property type="protein sequence ID" value="CAI5452310.1"/>
    <property type="molecule type" value="Genomic_DNA"/>
</dbReference>
<dbReference type="Gene3D" id="4.10.410.10">
    <property type="entry name" value="Pancreatic trypsin inhibitor Kunitz domain"/>
    <property type="match status" value="8"/>
</dbReference>
<comment type="caution">
    <text evidence="14">The sequence shown here is derived from an EMBL/GenBank/DDBJ whole genome shotgun (WGS) entry which is preliminary data.</text>
</comment>
<evidence type="ECO:0000256" key="9">
    <source>
        <dbReference type="ARBA" id="ARBA00023157"/>
    </source>
</evidence>
<dbReference type="FunFam" id="2.60.120.830:FF:000001">
    <property type="entry name" value="A disintegrin and metalloproteinase with thrombospondin motifs 1"/>
    <property type="match status" value="1"/>
</dbReference>
<dbReference type="InterPro" id="IPR000884">
    <property type="entry name" value="TSP1_rpt"/>
</dbReference>
<dbReference type="PROSITE" id="PS50279">
    <property type="entry name" value="BPTI_KUNITZ_2"/>
    <property type="match status" value="8"/>
</dbReference>
<dbReference type="InterPro" id="IPR013273">
    <property type="entry name" value="ADAMTS/ADAMTS-like"/>
</dbReference>
<feature type="domain" description="BPTI/Kunitz inhibitor" evidence="13">
    <location>
        <begin position="1107"/>
        <end position="1159"/>
    </location>
</feature>
<dbReference type="GO" id="GO:0030198">
    <property type="term" value="P:extracellular matrix organization"/>
    <property type="evidence" value="ECO:0007669"/>
    <property type="project" value="InterPro"/>
</dbReference>
<keyword evidence="2" id="KW-0217">Developmental protein</keyword>
<dbReference type="PROSITE" id="PS50092">
    <property type="entry name" value="TSP1"/>
    <property type="match status" value="6"/>
</dbReference>
<feature type="domain" description="BPTI/Kunitz inhibitor" evidence="13">
    <location>
        <begin position="1531"/>
        <end position="1581"/>
    </location>
</feature>
<feature type="region of interest" description="Disordered" evidence="11">
    <location>
        <begin position="1453"/>
        <end position="1481"/>
    </location>
</feature>
<dbReference type="PRINTS" id="PR01857">
    <property type="entry name" value="ADAMTSFAMILY"/>
</dbReference>
<feature type="domain" description="BPTI/Kunitz inhibitor" evidence="13">
    <location>
        <begin position="1168"/>
        <end position="1218"/>
    </location>
</feature>
<dbReference type="SUPFAM" id="SSF82895">
    <property type="entry name" value="TSP-1 type 1 repeat"/>
    <property type="match status" value="6"/>
</dbReference>
<dbReference type="Gene3D" id="2.20.100.10">
    <property type="entry name" value="Thrombospondin type-1 (TSP1) repeat"/>
    <property type="match status" value="6"/>
</dbReference>
<dbReference type="FunFam" id="2.20.100.10:FF:000005">
    <property type="entry name" value="ADAM metallopeptidase with thrombospondin type 1 motif 9"/>
    <property type="match status" value="2"/>
</dbReference>
<dbReference type="GO" id="GO:0006508">
    <property type="term" value="P:proteolysis"/>
    <property type="evidence" value="ECO:0007669"/>
    <property type="project" value="TreeGrafter"/>
</dbReference>
<keyword evidence="4" id="KW-0646">Protease inhibitor</keyword>
<dbReference type="GO" id="GO:0004222">
    <property type="term" value="F:metalloendopeptidase activity"/>
    <property type="evidence" value="ECO:0007669"/>
    <property type="project" value="TreeGrafter"/>
</dbReference>
<keyword evidence="3" id="KW-0964">Secreted</keyword>
<proteinExistence type="predicted"/>
<feature type="domain" description="BPTI/Kunitz inhibitor" evidence="13">
    <location>
        <begin position="1748"/>
        <end position="1791"/>
    </location>
</feature>
<protein>
    <recommendedName>
        <fullName evidence="13">BPTI/Kunitz inhibitor domain-containing protein</fullName>
    </recommendedName>
</protein>
<keyword evidence="6" id="KW-0677">Repeat</keyword>
<dbReference type="Pfam" id="PF19030">
    <property type="entry name" value="TSP1_ADAMTS"/>
    <property type="match status" value="5"/>
</dbReference>
<keyword evidence="15" id="KW-1185">Reference proteome</keyword>
<keyword evidence="7" id="KW-0084">Basement membrane</keyword>
<dbReference type="PRINTS" id="PR00759">
    <property type="entry name" value="BASICPTASE"/>
</dbReference>
<feature type="region of interest" description="Disordered" evidence="11">
    <location>
        <begin position="1259"/>
        <end position="1279"/>
    </location>
</feature>
<name>A0A9P1IWA6_9PELO</name>
<feature type="region of interest" description="Disordered" evidence="11">
    <location>
        <begin position="69"/>
        <end position="89"/>
    </location>
</feature>
<accession>A0A9P1IWA6</accession>
<feature type="signal peptide" evidence="12">
    <location>
        <begin position="1"/>
        <end position="24"/>
    </location>
</feature>
<feature type="domain" description="BPTI/Kunitz inhibitor" evidence="13">
    <location>
        <begin position="1394"/>
        <end position="1446"/>
    </location>
</feature>
<evidence type="ECO:0000256" key="4">
    <source>
        <dbReference type="ARBA" id="ARBA00022690"/>
    </source>
</evidence>
<dbReference type="PANTHER" id="PTHR13723">
    <property type="entry name" value="ADAMTS A DISINTEGRIN AND METALLOPROTEASE WITH THROMBOSPONDIN MOTIFS PROTEASE"/>
    <property type="match status" value="1"/>
</dbReference>
<dbReference type="SMART" id="SM00209">
    <property type="entry name" value="TSP1"/>
    <property type="match status" value="7"/>
</dbReference>
<dbReference type="Pfam" id="PF00014">
    <property type="entry name" value="Kunitz_BPTI"/>
    <property type="match status" value="8"/>
</dbReference>
<evidence type="ECO:0000256" key="6">
    <source>
        <dbReference type="ARBA" id="ARBA00022737"/>
    </source>
</evidence>
<dbReference type="GO" id="GO:0009653">
    <property type="term" value="P:anatomical structure morphogenesis"/>
    <property type="evidence" value="ECO:0007669"/>
    <property type="project" value="UniProtKB-ARBA"/>
</dbReference>
<evidence type="ECO:0000256" key="12">
    <source>
        <dbReference type="SAM" id="SignalP"/>
    </source>
</evidence>
<feature type="domain" description="BPTI/Kunitz inhibitor" evidence="13">
    <location>
        <begin position="1474"/>
        <end position="1524"/>
    </location>
</feature>
<feature type="region of interest" description="Disordered" evidence="11">
    <location>
        <begin position="1339"/>
        <end position="1385"/>
    </location>
</feature>
<evidence type="ECO:0000259" key="13">
    <source>
        <dbReference type="PROSITE" id="PS50279"/>
    </source>
</evidence>
<evidence type="ECO:0000256" key="10">
    <source>
        <dbReference type="PIRSR" id="PIRSR613273-3"/>
    </source>
</evidence>
<dbReference type="SMART" id="SM00131">
    <property type="entry name" value="KU"/>
    <property type="match status" value="8"/>
</dbReference>
<gene>
    <name evidence="14" type="ORF">CAMP_LOCUS14947</name>
</gene>
<evidence type="ECO:0000313" key="15">
    <source>
        <dbReference type="Proteomes" id="UP001152747"/>
    </source>
</evidence>
<evidence type="ECO:0000256" key="5">
    <source>
        <dbReference type="ARBA" id="ARBA00022729"/>
    </source>
</evidence>
<keyword evidence="8" id="KW-0722">Serine protease inhibitor</keyword>
<feature type="chain" id="PRO_5040235370" description="BPTI/Kunitz inhibitor domain-containing protein" evidence="12">
    <location>
        <begin position="25"/>
        <end position="1804"/>
    </location>
</feature>
<dbReference type="OrthoDB" id="5781878at2759"/>
<evidence type="ECO:0000313" key="14">
    <source>
        <dbReference type="EMBL" id="CAI5452310.1"/>
    </source>
</evidence>
<dbReference type="GO" id="GO:0016477">
    <property type="term" value="P:cell migration"/>
    <property type="evidence" value="ECO:0007669"/>
    <property type="project" value="UniProtKB-ARBA"/>
</dbReference>
<dbReference type="FunFam" id="4.10.410.10:FF:000020">
    <property type="entry name" value="Collagen, type VI, alpha 3"/>
    <property type="match status" value="4"/>
</dbReference>